<accession>A0AC61TTF7</accession>
<evidence type="ECO:0000313" key="1">
    <source>
        <dbReference type="EMBL" id="UNH58481.1"/>
    </source>
</evidence>
<sequence>MIETMDIYSKEGDKVVFAYPDHGHYGDQKTAKVFLEYEKVYTVDRITVGGSSSSVSLKEIPNVFFNTVMFKNVEKKEDVIVDRDRLLNLLDRFIDRSDRYIIDAEERQDLYDVYRYVGQKDAIEELKDMVQNFK</sequence>
<proteinExistence type="predicted"/>
<keyword evidence="2" id="KW-1185">Reference proteome</keyword>
<evidence type="ECO:0000313" key="2">
    <source>
        <dbReference type="Proteomes" id="UP000829276"/>
    </source>
</evidence>
<dbReference type="Proteomes" id="UP000829276">
    <property type="component" value="Segment"/>
</dbReference>
<dbReference type="EMBL" id="OM634653">
    <property type="protein sequence ID" value="UNH58481.1"/>
    <property type="molecule type" value="Genomic_DNA"/>
</dbReference>
<organism evidence="1 2">
    <name type="scientific">Bacillus phage vB_BsuS_PJN02</name>
    <dbReference type="NCBI Taxonomy" id="2920374"/>
    <lineage>
        <taxon>Viruses</taxon>
        <taxon>Duplodnaviria</taxon>
        <taxon>Heunggongvirae</taxon>
        <taxon>Uroviricota</taxon>
        <taxon>Caudoviricetes</taxon>
        <taxon>Heleneionescovirinae</taxon>
        <taxon>Zhangjivirus</taxon>
        <taxon>Zhangjivirus PJN02</taxon>
    </lineage>
</organism>
<reference evidence="1" key="1">
    <citation type="submission" date="2022-02" db="EMBL/GenBank/DDBJ databases">
        <authorList>
            <person name="Nazir A."/>
            <person name="Chen Y."/>
            <person name="Liu Y."/>
        </authorList>
    </citation>
    <scope>NUCLEOTIDE SEQUENCE</scope>
</reference>
<name>A0AC61TTF7_9CAUD</name>
<protein>
    <submittedName>
        <fullName evidence="1">Uncharacterized protein</fullName>
    </submittedName>
</protein>